<dbReference type="AlphaFoldDB" id="A0A0C3SEP1"/>
<keyword evidence="3" id="KW-1185">Reference proteome</keyword>
<keyword evidence="1" id="KW-0472">Membrane</keyword>
<feature type="transmembrane region" description="Helical" evidence="1">
    <location>
        <begin position="27"/>
        <end position="48"/>
    </location>
</feature>
<evidence type="ECO:0000256" key="1">
    <source>
        <dbReference type="SAM" id="Phobius"/>
    </source>
</evidence>
<dbReference type="Proteomes" id="UP000053257">
    <property type="component" value="Unassembled WGS sequence"/>
</dbReference>
<name>A0A0C3SEP1_PHLG1</name>
<organism evidence="2 3">
    <name type="scientific">Phlebiopsis gigantea (strain 11061_1 CR5-6)</name>
    <name type="common">White-rot fungus</name>
    <name type="synonym">Peniophora gigantea</name>
    <dbReference type="NCBI Taxonomy" id="745531"/>
    <lineage>
        <taxon>Eukaryota</taxon>
        <taxon>Fungi</taxon>
        <taxon>Dikarya</taxon>
        <taxon>Basidiomycota</taxon>
        <taxon>Agaricomycotina</taxon>
        <taxon>Agaricomycetes</taxon>
        <taxon>Polyporales</taxon>
        <taxon>Phanerochaetaceae</taxon>
        <taxon>Phlebiopsis</taxon>
    </lineage>
</organism>
<keyword evidence="1" id="KW-1133">Transmembrane helix</keyword>
<gene>
    <name evidence="2" type="ORF">PHLGIDRAFT_113489</name>
</gene>
<dbReference type="OrthoDB" id="196650at2759"/>
<proteinExistence type="predicted"/>
<evidence type="ECO:0000313" key="2">
    <source>
        <dbReference type="EMBL" id="KIP12907.1"/>
    </source>
</evidence>
<dbReference type="HOGENOM" id="CLU_2929062_0_0_1"/>
<dbReference type="Gene3D" id="1.20.1250.20">
    <property type="entry name" value="MFS general substrate transporter like domains"/>
    <property type="match status" value="1"/>
</dbReference>
<evidence type="ECO:0000313" key="3">
    <source>
        <dbReference type="Proteomes" id="UP000053257"/>
    </source>
</evidence>
<dbReference type="InterPro" id="IPR036259">
    <property type="entry name" value="MFS_trans_sf"/>
</dbReference>
<accession>A0A0C3SEP1</accession>
<feature type="non-terminal residue" evidence="2">
    <location>
        <position position="1"/>
    </location>
</feature>
<keyword evidence="1" id="KW-0812">Transmembrane</keyword>
<protein>
    <recommendedName>
        <fullName evidence="4">Major facilitator superfamily (MFS) profile domain-containing protein</fullName>
    </recommendedName>
</protein>
<dbReference type="EMBL" id="KN840438">
    <property type="protein sequence ID" value="KIP12907.1"/>
    <property type="molecule type" value="Genomic_DNA"/>
</dbReference>
<sequence length="61" mass="6292">LAKGAALGRFRSAGQLGRALGPLLACASYWTVGPALTYAISAGAMLVLSSTMQKIVVRKRA</sequence>
<reference evidence="2 3" key="1">
    <citation type="journal article" date="2014" name="PLoS Genet.">
        <title>Analysis of the Phlebiopsis gigantea genome, transcriptome and secretome provides insight into its pioneer colonization strategies of wood.</title>
        <authorList>
            <person name="Hori C."/>
            <person name="Ishida T."/>
            <person name="Igarashi K."/>
            <person name="Samejima M."/>
            <person name="Suzuki H."/>
            <person name="Master E."/>
            <person name="Ferreira P."/>
            <person name="Ruiz-Duenas F.J."/>
            <person name="Held B."/>
            <person name="Canessa P."/>
            <person name="Larrondo L.F."/>
            <person name="Schmoll M."/>
            <person name="Druzhinina I.S."/>
            <person name="Kubicek C.P."/>
            <person name="Gaskell J.A."/>
            <person name="Kersten P."/>
            <person name="St John F."/>
            <person name="Glasner J."/>
            <person name="Sabat G."/>
            <person name="Splinter BonDurant S."/>
            <person name="Syed K."/>
            <person name="Yadav J."/>
            <person name="Mgbeahuruike A.C."/>
            <person name="Kovalchuk A."/>
            <person name="Asiegbu F.O."/>
            <person name="Lackner G."/>
            <person name="Hoffmeister D."/>
            <person name="Rencoret J."/>
            <person name="Gutierrez A."/>
            <person name="Sun H."/>
            <person name="Lindquist E."/>
            <person name="Barry K."/>
            <person name="Riley R."/>
            <person name="Grigoriev I.V."/>
            <person name="Henrissat B."/>
            <person name="Kues U."/>
            <person name="Berka R.M."/>
            <person name="Martinez A.T."/>
            <person name="Covert S.F."/>
            <person name="Blanchette R.A."/>
            <person name="Cullen D."/>
        </authorList>
    </citation>
    <scope>NUCLEOTIDE SEQUENCE [LARGE SCALE GENOMIC DNA]</scope>
    <source>
        <strain evidence="2 3">11061_1 CR5-6</strain>
    </source>
</reference>
<evidence type="ECO:0008006" key="4">
    <source>
        <dbReference type="Google" id="ProtNLM"/>
    </source>
</evidence>